<feature type="non-terminal residue" evidence="1">
    <location>
        <position position="1"/>
    </location>
</feature>
<dbReference type="Proteomes" id="UP001218188">
    <property type="component" value="Unassembled WGS sequence"/>
</dbReference>
<dbReference type="EMBL" id="JARJCM010000007">
    <property type="protein sequence ID" value="KAJ7044453.1"/>
    <property type="molecule type" value="Genomic_DNA"/>
</dbReference>
<gene>
    <name evidence="1" type="ORF">C8F04DRAFT_894366</name>
</gene>
<organism evidence="1 2">
    <name type="scientific">Mycena alexandri</name>
    <dbReference type="NCBI Taxonomy" id="1745969"/>
    <lineage>
        <taxon>Eukaryota</taxon>
        <taxon>Fungi</taxon>
        <taxon>Dikarya</taxon>
        <taxon>Basidiomycota</taxon>
        <taxon>Agaricomycotina</taxon>
        <taxon>Agaricomycetes</taxon>
        <taxon>Agaricomycetidae</taxon>
        <taxon>Agaricales</taxon>
        <taxon>Marasmiineae</taxon>
        <taxon>Mycenaceae</taxon>
        <taxon>Mycena</taxon>
    </lineage>
</organism>
<accession>A0AAD6X9T0</accession>
<proteinExistence type="predicted"/>
<comment type="caution">
    <text evidence="1">The sequence shown here is derived from an EMBL/GenBank/DDBJ whole genome shotgun (WGS) entry which is preliminary data.</text>
</comment>
<evidence type="ECO:0000313" key="1">
    <source>
        <dbReference type="EMBL" id="KAJ7044453.1"/>
    </source>
</evidence>
<sequence length="96" mass="11132">DCNAAGCSASGQRRRMQERVESDLFNIFIIHEPLDQFIINTHAFHNAHLLRQVLPRALTTPIPLFVDREAKHCELATTLRETKDNRRKHLKEKQSS</sequence>
<dbReference type="AlphaFoldDB" id="A0AAD6X9T0"/>
<evidence type="ECO:0000313" key="2">
    <source>
        <dbReference type="Proteomes" id="UP001218188"/>
    </source>
</evidence>
<reference evidence="1" key="1">
    <citation type="submission" date="2023-03" db="EMBL/GenBank/DDBJ databases">
        <title>Massive genome expansion in bonnet fungi (Mycena s.s.) driven by repeated elements and novel gene families across ecological guilds.</title>
        <authorList>
            <consortium name="Lawrence Berkeley National Laboratory"/>
            <person name="Harder C.B."/>
            <person name="Miyauchi S."/>
            <person name="Viragh M."/>
            <person name="Kuo A."/>
            <person name="Thoen E."/>
            <person name="Andreopoulos B."/>
            <person name="Lu D."/>
            <person name="Skrede I."/>
            <person name="Drula E."/>
            <person name="Henrissat B."/>
            <person name="Morin E."/>
            <person name="Kohler A."/>
            <person name="Barry K."/>
            <person name="LaButti K."/>
            <person name="Morin E."/>
            <person name="Salamov A."/>
            <person name="Lipzen A."/>
            <person name="Mereny Z."/>
            <person name="Hegedus B."/>
            <person name="Baldrian P."/>
            <person name="Stursova M."/>
            <person name="Weitz H."/>
            <person name="Taylor A."/>
            <person name="Grigoriev I.V."/>
            <person name="Nagy L.G."/>
            <person name="Martin F."/>
            <person name="Kauserud H."/>
        </authorList>
    </citation>
    <scope>NUCLEOTIDE SEQUENCE</scope>
    <source>
        <strain evidence="1">CBHHK200</strain>
    </source>
</reference>
<keyword evidence="2" id="KW-1185">Reference proteome</keyword>
<feature type="non-terminal residue" evidence="1">
    <location>
        <position position="96"/>
    </location>
</feature>
<protein>
    <submittedName>
        <fullName evidence="1">Uncharacterized protein</fullName>
    </submittedName>
</protein>
<name>A0AAD6X9T0_9AGAR</name>